<evidence type="ECO:0000313" key="1">
    <source>
        <dbReference type="EMBL" id="QDV32002.1"/>
    </source>
</evidence>
<accession>A0A518GTU4</accession>
<dbReference type="KEGG" id="peh:Spb1_39500"/>
<dbReference type="Proteomes" id="UP000315349">
    <property type="component" value="Chromosome"/>
</dbReference>
<organism evidence="1 2">
    <name type="scientific">Planctopirus ephydatiae</name>
    <dbReference type="NCBI Taxonomy" id="2528019"/>
    <lineage>
        <taxon>Bacteria</taxon>
        <taxon>Pseudomonadati</taxon>
        <taxon>Planctomycetota</taxon>
        <taxon>Planctomycetia</taxon>
        <taxon>Planctomycetales</taxon>
        <taxon>Planctomycetaceae</taxon>
        <taxon>Planctopirus</taxon>
    </lineage>
</organism>
<dbReference type="EMBL" id="CP036299">
    <property type="protein sequence ID" value="QDV32002.1"/>
    <property type="molecule type" value="Genomic_DNA"/>
</dbReference>
<dbReference type="OrthoDB" id="266681at2"/>
<reference evidence="1 2" key="1">
    <citation type="submission" date="2019-02" db="EMBL/GenBank/DDBJ databases">
        <title>Deep-cultivation of Planctomycetes and their phenomic and genomic characterization uncovers novel biology.</title>
        <authorList>
            <person name="Wiegand S."/>
            <person name="Jogler M."/>
            <person name="Boedeker C."/>
            <person name="Pinto D."/>
            <person name="Vollmers J."/>
            <person name="Rivas-Marin E."/>
            <person name="Kohn T."/>
            <person name="Peeters S.H."/>
            <person name="Heuer A."/>
            <person name="Rast P."/>
            <person name="Oberbeckmann S."/>
            <person name="Bunk B."/>
            <person name="Jeske O."/>
            <person name="Meyerdierks A."/>
            <person name="Storesund J.E."/>
            <person name="Kallscheuer N."/>
            <person name="Luecker S."/>
            <person name="Lage O.M."/>
            <person name="Pohl T."/>
            <person name="Merkel B.J."/>
            <person name="Hornburger P."/>
            <person name="Mueller R.-W."/>
            <person name="Bruemmer F."/>
            <person name="Labrenz M."/>
            <person name="Spormann A.M."/>
            <person name="Op den Camp H."/>
            <person name="Overmann J."/>
            <person name="Amann R."/>
            <person name="Jetten M.S.M."/>
            <person name="Mascher T."/>
            <person name="Medema M.H."/>
            <person name="Devos D.P."/>
            <person name="Kaster A.-K."/>
            <person name="Ovreas L."/>
            <person name="Rohde M."/>
            <person name="Galperin M.Y."/>
            <person name="Jogler C."/>
        </authorList>
    </citation>
    <scope>NUCLEOTIDE SEQUENCE [LARGE SCALE GENOMIC DNA]</scope>
    <source>
        <strain evidence="1 2">Spb1</strain>
    </source>
</reference>
<name>A0A518GTU4_9PLAN</name>
<protein>
    <submittedName>
        <fullName evidence="1">Uncharacterized protein</fullName>
    </submittedName>
</protein>
<proteinExistence type="predicted"/>
<gene>
    <name evidence="1" type="ORF">Spb1_39500</name>
</gene>
<sequence length="150" mass="17129">MTTLPNDLTEFLAAKRQLEYAASECECGQIILLPLGKHELGEVWVDGESLHNVAPDPHKGVEGYYAVPAVNLVESCDGYDPEHILSWIPDSNLYISWDCDHWAITMFPSVTWRRIAESPLRYINAQWEFPSVGQPLIPWPKYPFKEGRPF</sequence>
<evidence type="ECO:0000313" key="2">
    <source>
        <dbReference type="Proteomes" id="UP000315349"/>
    </source>
</evidence>
<dbReference type="AlphaFoldDB" id="A0A518GTU4"/>
<keyword evidence="2" id="KW-1185">Reference proteome</keyword>
<dbReference type="RefSeq" id="WP_145303840.1">
    <property type="nucleotide sequence ID" value="NZ_CP036299.1"/>
</dbReference>